<sequence length="430" mass="46121">MNAIAQELTQELTQQLENIVGVGAVSPWQPENLFLDPPPSCIVYPQTPEQLGTVVSLARQNQWRILPCGSGSKLHWGGIPKDINIVVSTARMNQLIDHASGDLTVTVQAGMKYAELQKILAATGQFLALDPSYSDRATIGGIVATADTGSLRQRYNSVRDQLLGISFVRADGQLTKAGGRVVKNVAGYDLMKLLTGSFGTLGIISQVTFRLYPLQAASQTVLLTGDSAAINQASQTVRSSALTPVALDILSASIVETLDIGSGMGLLAKFSNVPESVAEQSERLLAVGEKLGLKGISYSNDSEATLWQRLKKIIEENDSNESILCKIGVRPTAAVATIEKVQGFGVIHANSGLGRLRLSEESASKSVLLNLRKICENHAGFLTILSASQELKQQVDIWGYSGNALPLMQGIKHQFDPQNVLSPNRFICGI</sequence>
<dbReference type="SUPFAM" id="SSF55103">
    <property type="entry name" value="FAD-linked oxidases, C-terminal domain"/>
    <property type="match status" value="1"/>
</dbReference>
<dbReference type="InterPro" id="IPR016169">
    <property type="entry name" value="FAD-bd_PCMH_sub2"/>
</dbReference>
<evidence type="ECO:0000313" key="4">
    <source>
        <dbReference type="EMBL" id="XCM36833.1"/>
    </source>
</evidence>
<evidence type="ECO:0000259" key="3">
    <source>
        <dbReference type="PROSITE" id="PS51387"/>
    </source>
</evidence>
<keyword evidence="1" id="KW-0285">Flavoprotein</keyword>
<dbReference type="GO" id="GO:0071949">
    <property type="term" value="F:FAD binding"/>
    <property type="evidence" value="ECO:0007669"/>
    <property type="project" value="InterPro"/>
</dbReference>
<keyword evidence="2" id="KW-0274">FAD</keyword>
<evidence type="ECO:0000256" key="2">
    <source>
        <dbReference type="ARBA" id="ARBA00022827"/>
    </source>
</evidence>
<dbReference type="InterPro" id="IPR016166">
    <property type="entry name" value="FAD-bd_PCMH"/>
</dbReference>
<reference evidence="4" key="1">
    <citation type="submission" date="2024-07" db="EMBL/GenBank/DDBJ databases">
        <authorList>
            <person name="Kim Y.J."/>
            <person name="Jeong J.Y."/>
        </authorList>
    </citation>
    <scope>NUCLEOTIDE SEQUENCE</scope>
    <source>
        <strain evidence="4">GIHE-MW2</strain>
    </source>
</reference>
<dbReference type="Gene3D" id="3.30.465.10">
    <property type="match status" value="1"/>
</dbReference>
<dbReference type="PANTHER" id="PTHR11748:SF103">
    <property type="entry name" value="GLYCOLATE OXIDASE SUBUNIT GLCE"/>
    <property type="match status" value="1"/>
</dbReference>
<dbReference type="SUPFAM" id="SSF56176">
    <property type="entry name" value="FAD-binding/transporter-associated domain-like"/>
    <property type="match status" value="1"/>
</dbReference>
<organism evidence="4">
    <name type="scientific">Planktothricoides raciborskii GIHE-MW2</name>
    <dbReference type="NCBI Taxonomy" id="2792601"/>
    <lineage>
        <taxon>Bacteria</taxon>
        <taxon>Bacillati</taxon>
        <taxon>Cyanobacteriota</taxon>
        <taxon>Cyanophyceae</taxon>
        <taxon>Oscillatoriophycideae</taxon>
        <taxon>Oscillatoriales</taxon>
        <taxon>Oscillatoriaceae</taxon>
        <taxon>Planktothricoides</taxon>
    </lineage>
</organism>
<accession>A0AAU8JCA7</accession>
<dbReference type="PROSITE" id="PS51387">
    <property type="entry name" value="FAD_PCMH"/>
    <property type="match status" value="1"/>
</dbReference>
<dbReference type="EMBL" id="CP159837">
    <property type="protein sequence ID" value="XCM36833.1"/>
    <property type="molecule type" value="Genomic_DNA"/>
</dbReference>
<dbReference type="GO" id="GO:0003824">
    <property type="term" value="F:catalytic activity"/>
    <property type="evidence" value="ECO:0007669"/>
    <property type="project" value="InterPro"/>
</dbReference>
<evidence type="ECO:0000256" key="1">
    <source>
        <dbReference type="ARBA" id="ARBA00022630"/>
    </source>
</evidence>
<dbReference type="Pfam" id="PF01565">
    <property type="entry name" value="FAD_binding_4"/>
    <property type="match status" value="1"/>
</dbReference>
<dbReference type="InterPro" id="IPR006094">
    <property type="entry name" value="Oxid_FAD_bind_N"/>
</dbReference>
<dbReference type="InterPro" id="IPR036318">
    <property type="entry name" value="FAD-bd_PCMH-like_sf"/>
</dbReference>
<feature type="domain" description="FAD-binding PCMH-type" evidence="3">
    <location>
        <begin position="35"/>
        <end position="214"/>
    </location>
</feature>
<dbReference type="InterPro" id="IPR016164">
    <property type="entry name" value="FAD-linked_Oxase-like_C"/>
</dbReference>
<dbReference type="RefSeq" id="WP_054468932.1">
    <property type="nucleotide sequence ID" value="NZ_CP159837.1"/>
</dbReference>
<proteinExistence type="predicted"/>
<gene>
    <name evidence="4" type="ORF">ABWT76_005618</name>
</gene>
<dbReference type="AlphaFoldDB" id="A0AAU8JCA7"/>
<dbReference type="PANTHER" id="PTHR11748">
    <property type="entry name" value="D-LACTATE DEHYDROGENASE"/>
    <property type="match status" value="1"/>
</dbReference>
<name>A0AAU8JCA7_9CYAN</name>
<protein>
    <submittedName>
        <fullName evidence="4">FAD-binding oxidoreductase</fullName>
    </submittedName>
</protein>